<dbReference type="InterPro" id="IPR011008">
    <property type="entry name" value="Dimeric_a/b-barrel"/>
</dbReference>
<dbReference type="Gene3D" id="3.30.70.1060">
    <property type="entry name" value="Dimeric alpha+beta barrel"/>
    <property type="match status" value="1"/>
</dbReference>
<evidence type="ECO:0000313" key="4">
    <source>
        <dbReference type="Proteomes" id="UP001429564"/>
    </source>
</evidence>
<gene>
    <name evidence="3" type="ORF">DL239_02705</name>
</gene>
<dbReference type="EMBL" id="QHLQ01000002">
    <property type="protein sequence ID" value="NIZ59882.1"/>
    <property type="molecule type" value="Genomic_DNA"/>
</dbReference>
<evidence type="ECO:0000313" key="3">
    <source>
        <dbReference type="EMBL" id="NIZ59882.1"/>
    </source>
</evidence>
<sequence>MVRWVVIFKDSEAMLAVRAERKLRDAHVAFARAHPELRIGGGLKPDPDSAFCGAMWVVEVADKDAVERLISADPFYFPEHRTYEIYAWGKILEDQSVVL</sequence>
<name>A0ABX0W2M0_9RHOB</name>
<reference evidence="3 4" key="1">
    <citation type="submission" date="2018-05" db="EMBL/GenBank/DDBJ databases">
        <authorList>
            <person name="Zhang Y.-J."/>
        </authorList>
    </citation>
    <scope>NUCLEOTIDE SEQUENCE [LARGE SCALE GENOMIC DNA]</scope>
    <source>
        <strain evidence="3 4">CY04</strain>
    </source>
</reference>
<organism evidence="3 4">
    <name type="scientific">Parasedimentitalea denitrificans</name>
    <dbReference type="NCBI Taxonomy" id="2211118"/>
    <lineage>
        <taxon>Bacteria</taxon>
        <taxon>Pseudomonadati</taxon>
        <taxon>Pseudomonadota</taxon>
        <taxon>Alphaproteobacteria</taxon>
        <taxon>Rhodobacterales</taxon>
        <taxon>Paracoccaceae</taxon>
        <taxon>Parasedimentitalea</taxon>
    </lineage>
</organism>
<proteinExistence type="inferred from homology"/>
<dbReference type="Proteomes" id="UP001429564">
    <property type="component" value="Unassembled WGS sequence"/>
</dbReference>
<dbReference type="RefSeq" id="WP_167682028.1">
    <property type="nucleotide sequence ID" value="NZ_QHLQ01000002.1"/>
</dbReference>
<keyword evidence="4" id="KW-1185">Reference proteome</keyword>
<evidence type="ECO:0000256" key="1">
    <source>
        <dbReference type="ARBA" id="ARBA00007689"/>
    </source>
</evidence>
<evidence type="ECO:0000259" key="2">
    <source>
        <dbReference type="Pfam" id="PF03795"/>
    </source>
</evidence>
<accession>A0ABX0W2M0</accession>
<comment type="similarity">
    <text evidence="1">Belongs to the YciI family.</text>
</comment>
<comment type="caution">
    <text evidence="3">The sequence shown here is derived from an EMBL/GenBank/DDBJ whole genome shotgun (WGS) entry which is preliminary data.</text>
</comment>
<protein>
    <recommendedName>
        <fullName evidence="2">YCII-related domain-containing protein</fullName>
    </recommendedName>
</protein>
<dbReference type="SUPFAM" id="SSF54909">
    <property type="entry name" value="Dimeric alpha+beta barrel"/>
    <property type="match status" value="1"/>
</dbReference>
<feature type="domain" description="YCII-related" evidence="2">
    <location>
        <begin position="3"/>
        <end position="88"/>
    </location>
</feature>
<dbReference type="Pfam" id="PF03795">
    <property type="entry name" value="YCII"/>
    <property type="match status" value="1"/>
</dbReference>
<dbReference type="InterPro" id="IPR005545">
    <property type="entry name" value="YCII"/>
</dbReference>